<keyword evidence="6" id="KW-0679">Respiratory chain</keyword>
<dbReference type="EMBL" id="MW773497">
    <property type="protein sequence ID" value="QXT44086.1"/>
    <property type="molecule type" value="Genomic_DNA"/>
</dbReference>
<keyword evidence="13 16" id="KW-0472">Membrane</keyword>
<evidence type="ECO:0000256" key="5">
    <source>
        <dbReference type="ARBA" id="ARBA00022448"/>
    </source>
</evidence>
<evidence type="ECO:0000256" key="16">
    <source>
        <dbReference type="SAM" id="Phobius"/>
    </source>
</evidence>
<evidence type="ECO:0000256" key="12">
    <source>
        <dbReference type="ARBA" id="ARBA00023128"/>
    </source>
</evidence>
<keyword evidence="12 17" id="KW-0496">Mitochondrion</keyword>
<keyword evidence="9" id="KW-0249">Electron transport</keyword>
<geneLocation type="mitochondrion" evidence="17"/>
<gene>
    <name evidence="17" type="primary">nad6</name>
</gene>
<dbReference type="GO" id="GO:0008137">
    <property type="term" value="F:NADH dehydrogenase (ubiquinone) activity"/>
    <property type="evidence" value="ECO:0007669"/>
    <property type="project" value="UniProtKB-EC"/>
</dbReference>
<evidence type="ECO:0000256" key="1">
    <source>
        <dbReference type="ARBA" id="ARBA00004225"/>
    </source>
</evidence>
<proteinExistence type="inferred from homology"/>
<dbReference type="GO" id="GO:0031966">
    <property type="term" value="C:mitochondrial membrane"/>
    <property type="evidence" value="ECO:0007669"/>
    <property type="project" value="UniProtKB-SubCell"/>
</dbReference>
<evidence type="ECO:0000256" key="14">
    <source>
        <dbReference type="ARBA" id="ARBA00031019"/>
    </source>
</evidence>
<dbReference type="AlphaFoldDB" id="A0A8F6U344"/>
<feature type="transmembrane region" description="Helical" evidence="16">
    <location>
        <begin position="88"/>
        <end position="106"/>
    </location>
</feature>
<comment type="catalytic activity">
    <reaction evidence="15">
        <text>a ubiquinone + NADH + 5 H(+)(in) = a ubiquinol + NAD(+) + 4 H(+)(out)</text>
        <dbReference type="Rhea" id="RHEA:29091"/>
        <dbReference type="Rhea" id="RHEA-COMP:9565"/>
        <dbReference type="Rhea" id="RHEA-COMP:9566"/>
        <dbReference type="ChEBI" id="CHEBI:15378"/>
        <dbReference type="ChEBI" id="CHEBI:16389"/>
        <dbReference type="ChEBI" id="CHEBI:17976"/>
        <dbReference type="ChEBI" id="CHEBI:57540"/>
        <dbReference type="ChEBI" id="CHEBI:57945"/>
        <dbReference type="EC" id="7.1.1.2"/>
    </reaction>
</comment>
<reference evidence="17" key="1">
    <citation type="journal article" date="2021" name="Syst. Entomol.">
        <title>Molecular phylogeny and historical biogeography of Apicotermitinae (Blattodea: Termitidae).</title>
        <authorList>
            <person name="Romero Arias J."/>
            <person name="Boom A."/>
            <person name="Wang M."/>
            <person name="Clitheroe C."/>
            <person name="Sobotnik J."/>
            <person name="Stiblik P."/>
            <person name="Bourguignon T."/>
            <person name="Roisin Y."/>
        </authorList>
    </citation>
    <scope>NUCLEOTIDE SEQUENCE</scope>
</reference>
<sequence length="171" mass="19653">MLYKMPPDMTKLLMSMSTMTSIMFTQMKHPLAMGMMLLMQTTMVCIISGTMYSSFWFSYILFLIMIGGMLVLFMYMTSLASNEMFSPSNKMLSITLMMMLPLMYMMPNVTNNKEMNTHNSMLENDILTSTTVMYNQMMGTMTTLLVLYMLMTLIVVVNIINVSKGPLRQMN</sequence>
<evidence type="ECO:0000256" key="15">
    <source>
        <dbReference type="ARBA" id="ARBA00049551"/>
    </source>
</evidence>
<evidence type="ECO:0000256" key="8">
    <source>
        <dbReference type="ARBA" id="ARBA00022967"/>
    </source>
</evidence>
<evidence type="ECO:0000313" key="17">
    <source>
        <dbReference type="EMBL" id="QXT44086.1"/>
    </source>
</evidence>
<evidence type="ECO:0000256" key="10">
    <source>
        <dbReference type="ARBA" id="ARBA00022989"/>
    </source>
</evidence>
<feature type="transmembrane region" description="Helical" evidence="16">
    <location>
        <begin position="56"/>
        <end position="76"/>
    </location>
</feature>
<dbReference type="InterPro" id="IPR050269">
    <property type="entry name" value="ComplexI_Subunit6"/>
</dbReference>
<keyword evidence="5" id="KW-0813">Transport</keyword>
<evidence type="ECO:0000256" key="7">
    <source>
        <dbReference type="ARBA" id="ARBA00022692"/>
    </source>
</evidence>
<evidence type="ECO:0000256" key="2">
    <source>
        <dbReference type="ARBA" id="ARBA00005698"/>
    </source>
</evidence>
<keyword evidence="7 16" id="KW-0812">Transmembrane</keyword>
<evidence type="ECO:0000256" key="6">
    <source>
        <dbReference type="ARBA" id="ARBA00022660"/>
    </source>
</evidence>
<dbReference type="EC" id="7.1.1.2" evidence="3"/>
<accession>A0A8F6U344</accession>
<comment type="subcellular location">
    <subcellularLocation>
        <location evidence="1">Mitochondrion membrane</location>
        <topology evidence="1">Multi-pass membrane protein</topology>
    </subcellularLocation>
</comment>
<comment type="similarity">
    <text evidence="2">Belongs to the complex I subunit 6 family.</text>
</comment>
<keyword evidence="8" id="KW-1278">Translocase</keyword>
<evidence type="ECO:0000256" key="11">
    <source>
        <dbReference type="ARBA" id="ARBA00023027"/>
    </source>
</evidence>
<dbReference type="PANTHER" id="PTHR11435:SF1">
    <property type="entry name" value="NADH-UBIQUINONE OXIDOREDUCTASE CHAIN 6"/>
    <property type="match status" value="1"/>
</dbReference>
<feature type="transmembrane region" description="Helical" evidence="16">
    <location>
        <begin position="137"/>
        <end position="160"/>
    </location>
</feature>
<keyword evidence="11" id="KW-0520">NAD</keyword>
<dbReference type="PANTHER" id="PTHR11435">
    <property type="entry name" value="NADH UBIQUINONE OXIDOREDUCTASE SUBUNIT ND6"/>
    <property type="match status" value="1"/>
</dbReference>
<evidence type="ECO:0000256" key="13">
    <source>
        <dbReference type="ARBA" id="ARBA00023136"/>
    </source>
</evidence>
<name>A0A8F6U344_9NEOP</name>
<protein>
    <recommendedName>
        <fullName evidence="4">NADH-ubiquinone oxidoreductase chain 6</fullName>
        <ecNumber evidence="3">7.1.1.2</ecNumber>
    </recommendedName>
    <alternativeName>
        <fullName evidence="14">NADH dehydrogenase subunit 6</fullName>
    </alternativeName>
</protein>
<evidence type="ECO:0000256" key="9">
    <source>
        <dbReference type="ARBA" id="ARBA00022982"/>
    </source>
</evidence>
<organism evidence="17">
    <name type="scientific">aff. Alyscotermes/Astratotermes sp. CAM112</name>
    <dbReference type="NCBI Taxonomy" id="2854119"/>
    <lineage>
        <taxon>Eukaryota</taxon>
        <taxon>Metazoa</taxon>
        <taxon>Ecdysozoa</taxon>
        <taxon>Arthropoda</taxon>
        <taxon>Hexapoda</taxon>
        <taxon>Insecta</taxon>
        <taxon>Pterygota</taxon>
        <taxon>Neoptera</taxon>
        <taxon>Polyneoptera</taxon>
        <taxon>Dictyoptera</taxon>
        <taxon>Blattodea</taxon>
        <taxon>Blattoidea</taxon>
        <taxon>Termitoidae</taxon>
        <taxon>Termitidae</taxon>
        <taxon>Apicotermitinae</taxon>
    </lineage>
</organism>
<evidence type="ECO:0000256" key="4">
    <source>
        <dbReference type="ARBA" id="ARBA00021095"/>
    </source>
</evidence>
<evidence type="ECO:0000256" key="3">
    <source>
        <dbReference type="ARBA" id="ARBA00012944"/>
    </source>
</evidence>
<keyword evidence="10 16" id="KW-1133">Transmembrane helix</keyword>